<comment type="cofactor">
    <cofactor evidence="12">
        <name>[4Fe-4S] cluster</name>
        <dbReference type="ChEBI" id="CHEBI:49883"/>
    </cofactor>
    <text evidence="12">Binds 2 [4Fe-4S] clusters. Binds 1 [4Fe-4S] cluster coordinated with 3 cysteines and an exchangeable S-adenosyl-L-methionine and 1 [4Fe-4S] cluster coordinated with 3 cysteines and the GTP-derived substrate.</text>
</comment>
<feature type="binding site" evidence="12">
    <location>
        <position position="264"/>
    </location>
    <ligand>
        <name>[4Fe-4S] cluster</name>
        <dbReference type="ChEBI" id="CHEBI:49883"/>
        <label>2</label>
        <note>4Fe-4S-substrate</note>
    </ligand>
</feature>
<feature type="binding site" evidence="12">
    <location>
        <position position="17"/>
    </location>
    <ligand>
        <name>GTP</name>
        <dbReference type="ChEBI" id="CHEBI:37565"/>
    </ligand>
</feature>
<feature type="binding site" evidence="12">
    <location>
        <position position="31"/>
    </location>
    <ligand>
        <name>[4Fe-4S] cluster</name>
        <dbReference type="ChEBI" id="CHEBI:49883"/>
        <label>1</label>
        <note>4Fe-4S-S-AdoMet</note>
    </ligand>
</feature>
<dbReference type="GO" id="GO:0005525">
    <property type="term" value="F:GTP binding"/>
    <property type="evidence" value="ECO:0007669"/>
    <property type="project" value="UniProtKB-UniRule"/>
</dbReference>
<dbReference type="PANTHER" id="PTHR22960:SF0">
    <property type="entry name" value="MOLYBDENUM COFACTOR BIOSYNTHESIS PROTEIN 1"/>
    <property type="match status" value="1"/>
</dbReference>
<comment type="pathway">
    <text evidence="12">Cofactor biosynthesis; molybdopterin biosynthesis.</text>
</comment>
<organism evidence="15 16">
    <name type="scientific">Oikeobacillus pervagus</name>
    <dbReference type="NCBI Taxonomy" id="1325931"/>
    <lineage>
        <taxon>Bacteria</taxon>
        <taxon>Bacillati</taxon>
        <taxon>Bacillota</taxon>
        <taxon>Bacilli</taxon>
        <taxon>Bacillales</taxon>
        <taxon>Bacillaceae</taxon>
        <taxon>Oikeobacillus</taxon>
    </lineage>
</organism>
<dbReference type="GO" id="GO:1904047">
    <property type="term" value="F:S-adenosyl-L-methionine binding"/>
    <property type="evidence" value="ECO:0007669"/>
    <property type="project" value="UniProtKB-UniRule"/>
</dbReference>
<evidence type="ECO:0000256" key="3">
    <source>
        <dbReference type="ARBA" id="ARBA00022691"/>
    </source>
</evidence>
<feature type="binding site" evidence="12">
    <location>
        <position position="71"/>
    </location>
    <ligand>
        <name>GTP</name>
        <dbReference type="ChEBI" id="CHEBI:37565"/>
    </ligand>
</feature>
<dbReference type="AlphaFoldDB" id="A0AAJ1WKB9"/>
<reference evidence="15" key="1">
    <citation type="submission" date="2023-07" db="EMBL/GenBank/DDBJ databases">
        <title>Genomic Encyclopedia of Type Strains, Phase IV (KMG-IV): sequencing the most valuable type-strain genomes for metagenomic binning, comparative biology and taxonomic classification.</title>
        <authorList>
            <person name="Goeker M."/>
        </authorList>
    </citation>
    <scope>NUCLEOTIDE SEQUENCE</scope>
    <source>
        <strain evidence="15">DSM 23947</strain>
    </source>
</reference>
<dbReference type="InterPro" id="IPR013785">
    <property type="entry name" value="Aldolase_TIM"/>
</dbReference>
<keyword evidence="8 12" id="KW-0342">GTP-binding</keyword>
<dbReference type="GO" id="GO:0006777">
    <property type="term" value="P:Mo-molybdopterin cofactor biosynthetic process"/>
    <property type="evidence" value="ECO:0007669"/>
    <property type="project" value="UniProtKB-UniRule"/>
</dbReference>
<evidence type="ECO:0000256" key="9">
    <source>
        <dbReference type="ARBA" id="ARBA00023150"/>
    </source>
</evidence>
<feature type="binding site" evidence="12">
    <location>
        <position position="24"/>
    </location>
    <ligand>
        <name>[4Fe-4S] cluster</name>
        <dbReference type="ChEBI" id="CHEBI:49883"/>
        <label>1</label>
        <note>4Fe-4S-S-AdoMet</note>
    </ligand>
</feature>
<comment type="caution">
    <text evidence="15">The sequence shown here is derived from an EMBL/GenBank/DDBJ whole genome shotgun (WGS) entry which is preliminary data.</text>
</comment>
<dbReference type="SMART" id="SM00729">
    <property type="entry name" value="Elp3"/>
    <property type="match status" value="1"/>
</dbReference>
<keyword evidence="3 12" id="KW-0949">S-adenosyl-L-methionine</keyword>
<sequence length="337" mass="38478">MTDKIFDKLQRPLRDLRISVTDRCNFRCQYCMPAEIFGKDFAFLPKSEVLTFEEIERVAIIFRDLGVKKIRITGGEPFMRKDLPQLLKRLSRIEGIDDIGLTTNGLLLPKYSSEIFSAGIKRANVSLDAIDNEIFTKMNGRGVRSEAVIKGIDAALAAGLKVKVNMVVQKGVNDCEIIPMAKLCREKRVSLRFIEFMDVGNTNGWNWDQVMSKKEIFQLLSQHFEMKPVDPSYFGEVAKRYKYNDTGTEVGFITSVSESFCSSCTRIRLSADGKLFTCLFANDGFDLRQLMRSNASDVMIKEKMIQIWNHREDQYSSERQSKGTRKKSKIEMSYIGG</sequence>
<evidence type="ECO:0000256" key="11">
    <source>
        <dbReference type="ARBA" id="ARBA00048697"/>
    </source>
</evidence>
<dbReference type="InterPro" id="IPR000385">
    <property type="entry name" value="MoaA_NifB_PqqE_Fe-S-bd_CS"/>
</dbReference>
<evidence type="ECO:0000313" key="15">
    <source>
        <dbReference type="EMBL" id="MDQ0216433.1"/>
    </source>
</evidence>
<keyword evidence="2 12" id="KW-0004">4Fe-4S</keyword>
<evidence type="ECO:0000259" key="14">
    <source>
        <dbReference type="PROSITE" id="PS51918"/>
    </source>
</evidence>
<feature type="binding site" evidence="12">
    <location>
        <position position="261"/>
    </location>
    <ligand>
        <name>[4Fe-4S] cluster</name>
        <dbReference type="ChEBI" id="CHEBI:49883"/>
        <label>2</label>
        <note>4Fe-4S-substrate</note>
    </ligand>
</feature>
<feature type="region of interest" description="Disordered" evidence="13">
    <location>
        <begin position="316"/>
        <end position="337"/>
    </location>
</feature>
<dbReference type="GO" id="GO:0051539">
    <property type="term" value="F:4 iron, 4 sulfur cluster binding"/>
    <property type="evidence" value="ECO:0007669"/>
    <property type="project" value="UniProtKB-UniRule"/>
</dbReference>
<keyword evidence="7 12" id="KW-0411">Iron-sulfur</keyword>
<dbReference type="InterPro" id="IPR007197">
    <property type="entry name" value="rSAM"/>
</dbReference>
<dbReference type="PROSITE" id="PS51918">
    <property type="entry name" value="RADICAL_SAM"/>
    <property type="match status" value="1"/>
</dbReference>
<evidence type="ECO:0000256" key="7">
    <source>
        <dbReference type="ARBA" id="ARBA00023014"/>
    </source>
</evidence>
<dbReference type="PANTHER" id="PTHR22960">
    <property type="entry name" value="MOLYBDOPTERIN COFACTOR SYNTHESIS PROTEIN A"/>
    <property type="match status" value="1"/>
</dbReference>
<keyword evidence="16" id="KW-1185">Reference proteome</keyword>
<keyword evidence="5 12" id="KW-0547">Nucleotide-binding</keyword>
<dbReference type="Pfam" id="PF06463">
    <property type="entry name" value="Mob_synth_C"/>
    <property type="match status" value="1"/>
</dbReference>
<dbReference type="Proteomes" id="UP001237207">
    <property type="component" value="Unassembled WGS sequence"/>
</dbReference>
<feature type="binding site" evidence="12">
    <location>
        <position position="28"/>
    </location>
    <ligand>
        <name>[4Fe-4S] cluster</name>
        <dbReference type="ChEBI" id="CHEBI:49883"/>
        <label>1</label>
        <note>4Fe-4S-S-AdoMet</note>
    </ligand>
</feature>
<feature type="domain" description="Radical SAM core" evidence="14">
    <location>
        <begin position="8"/>
        <end position="230"/>
    </location>
</feature>
<dbReference type="InterPro" id="IPR058240">
    <property type="entry name" value="rSAM_sf"/>
</dbReference>
<keyword evidence="10 12" id="KW-0456">Lyase</keyword>
<comment type="function">
    <text evidence="12">Catalyzes the cyclization of GTP to (8S)-3',8-cyclo-7,8-dihydroguanosine 5'-triphosphate.</text>
</comment>
<evidence type="ECO:0000256" key="2">
    <source>
        <dbReference type="ARBA" id="ARBA00022485"/>
    </source>
</evidence>
<dbReference type="NCBIfam" id="TIGR02666">
    <property type="entry name" value="moaA"/>
    <property type="match status" value="1"/>
</dbReference>
<dbReference type="SUPFAM" id="SSF102114">
    <property type="entry name" value="Radical SAM enzymes"/>
    <property type="match status" value="1"/>
</dbReference>
<feature type="binding site" evidence="12">
    <location>
        <position position="126"/>
    </location>
    <ligand>
        <name>S-adenosyl-L-methionine</name>
        <dbReference type="ChEBI" id="CHEBI:59789"/>
    </ligand>
</feature>
<evidence type="ECO:0000256" key="5">
    <source>
        <dbReference type="ARBA" id="ARBA00022741"/>
    </source>
</evidence>
<feature type="binding site" evidence="12">
    <location>
        <position position="102"/>
    </location>
    <ligand>
        <name>GTP</name>
        <dbReference type="ChEBI" id="CHEBI:37565"/>
    </ligand>
</feature>
<accession>A0AAJ1WKB9</accession>
<evidence type="ECO:0000256" key="8">
    <source>
        <dbReference type="ARBA" id="ARBA00023134"/>
    </source>
</evidence>
<feature type="binding site" evidence="12">
    <location>
        <position position="163"/>
    </location>
    <ligand>
        <name>GTP</name>
        <dbReference type="ChEBI" id="CHEBI:37565"/>
    </ligand>
</feature>
<feature type="binding site" evidence="12">
    <location>
        <position position="75"/>
    </location>
    <ligand>
        <name>S-adenosyl-L-methionine</name>
        <dbReference type="ChEBI" id="CHEBI:59789"/>
    </ligand>
</feature>
<dbReference type="EMBL" id="JAUSUC010000049">
    <property type="protein sequence ID" value="MDQ0216433.1"/>
    <property type="molecule type" value="Genomic_DNA"/>
</dbReference>
<dbReference type="GO" id="GO:0061798">
    <property type="term" value="F:GTP 3',8'-cyclase activity"/>
    <property type="evidence" value="ECO:0007669"/>
    <property type="project" value="UniProtKB-UniRule"/>
</dbReference>
<dbReference type="InterPro" id="IPR013483">
    <property type="entry name" value="MoaA"/>
</dbReference>
<keyword evidence="9 12" id="KW-0501">Molybdenum cofactor biosynthesis</keyword>
<dbReference type="InterPro" id="IPR010505">
    <property type="entry name" value="MoaA_twitch"/>
</dbReference>
<keyword evidence="4 12" id="KW-0479">Metal-binding</keyword>
<dbReference type="RefSeq" id="WP_307258474.1">
    <property type="nucleotide sequence ID" value="NZ_JAUSUC010000049.1"/>
</dbReference>
<dbReference type="GO" id="GO:0061799">
    <property type="term" value="F:cyclic pyranopterin monophosphate synthase activity"/>
    <property type="evidence" value="ECO:0007669"/>
    <property type="project" value="TreeGrafter"/>
</dbReference>
<dbReference type="SFLD" id="SFLDG01386">
    <property type="entry name" value="main_SPASM_domain-containing"/>
    <property type="match status" value="1"/>
</dbReference>
<comment type="similarity">
    <text evidence="12">Belongs to the radical SAM superfamily. MoaA family.</text>
</comment>
<protein>
    <recommendedName>
        <fullName evidence="1 12">GTP 3',8-cyclase</fullName>
        <ecNumber evidence="1 12">4.1.99.22</ecNumber>
    </recommendedName>
    <alternativeName>
        <fullName evidence="12">Molybdenum cofactor biosynthesis protein A</fullName>
    </alternativeName>
</protein>
<dbReference type="InterPro" id="IPR006638">
    <property type="entry name" value="Elp3/MiaA/NifB-like_rSAM"/>
</dbReference>
<dbReference type="SFLD" id="SFLDG01383">
    <property type="entry name" value="cyclic_pyranopterin_phosphate"/>
    <property type="match status" value="1"/>
</dbReference>
<evidence type="ECO:0000256" key="6">
    <source>
        <dbReference type="ARBA" id="ARBA00023004"/>
    </source>
</evidence>
<dbReference type="PROSITE" id="PS01305">
    <property type="entry name" value="MOAA_NIFB_PQQE"/>
    <property type="match status" value="1"/>
</dbReference>
<evidence type="ECO:0000256" key="12">
    <source>
        <dbReference type="HAMAP-Rule" id="MF_01225"/>
    </source>
</evidence>
<comment type="catalytic activity">
    <reaction evidence="11 12">
        <text>GTP + AH2 + S-adenosyl-L-methionine = (8S)-3',8-cyclo-7,8-dihydroguanosine 5'-triphosphate + 5'-deoxyadenosine + L-methionine + A + H(+)</text>
        <dbReference type="Rhea" id="RHEA:49576"/>
        <dbReference type="ChEBI" id="CHEBI:13193"/>
        <dbReference type="ChEBI" id="CHEBI:15378"/>
        <dbReference type="ChEBI" id="CHEBI:17319"/>
        <dbReference type="ChEBI" id="CHEBI:17499"/>
        <dbReference type="ChEBI" id="CHEBI:37565"/>
        <dbReference type="ChEBI" id="CHEBI:57844"/>
        <dbReference type="ChEBI" id="CHEBI:59789"/>
        <dbReference type="ChEBI" id="CHEBI:131766"/>
        <dbReference type="EC" id="4.1.99.22"/>
    </reaction>
</comment>
<gene>
    <name evidence="12" type="primary">moaA</name>
    <name evidence="15" type="ORF">J2S13_002892</name>
</gene>
<dbReference type="CDD" id="cd21117">
    <property type="entry name" value="Twitch_MoaA"/>
    <property type="match status" value="1"/>
</dbReference>
<dbReference type="GO" id="GO:0046872">
    <property type="term" value="F:metal ion binding"/>
    <property type="evidence" value="ECO:0007669"/>
    <property type="project" value="UniProtKB-KW"/>
</dbReference>
<dbReference type="InterPro" id="IPR040064">
    <property type="entry name" value="MoaA-like"/>
</dbReference>
<dbReference type="Pfam" id="PF04055">
    <property type="entry name" value="Radical_SAM"/>
    <property type="match status" value="1"/>
</dbReference>
<dbReference type="InterPro" id="IPR050105">
    <property type="entry name" value="MoCo_biosynth_MoaA/MoaC"/>
</dbReference>
<proteinExistence type="inferred from homology"/>
<dbReference type="CDD" id="cd01335">
    <property type="entry name" value="Radical_SAM"/>
    <property type="match status" value="1"/>
</dbReference>
<evidence type="ECO:0000256" key="4">
    <source>
        <dbReference type="ARBA" id="ARBA00022723"/>
    </source>
</evidence>
<feature type="binding site" evidence="12">
    <location>
        <position position="197"/>
    </location>
    <ligand>
        <name>S-adenosyl-L-methionine</name>
        <dbReference type="ChEBI" id="CHEBI:59789"/>
    </ligand>
</feature>
<feature type="binding site" evidence="12">
    <location>
        <position position="278"/>
    </location>
    <ligand>
        <name>[4Fe-4S] cluster</name>
        <dbReference type="ChEBI" id="CHEBI:49883"/>
        <label>2</label>
        <note>4Fe-4S-substrate</note>
    </ligand>
</feature>
<keyword evidence="6 12" id="KW-0408">Iron</keyword>
<dbReference type="HAMAP" id="MF_01225_B">
    <property type="entry name" value="MoaA_B"/>
    <property type="match status" value="1"/>
</dbReference>
<comment type="subunit">
    <text evidence="12">Monomer and homodimer.</text>
</comment>
<dbReference type="SFLD" id="SFLDS00029">
    <property type="entry name" value="Radical_SAM"/>
    <property type="match status" value="1"/>
</dbReference>
<evidence type="ECO:0000256" key="10">
    <source>
        <dbReference type="ARBA" id="ARBA00023239"/>
    </source>
</evidence>
<evidence type="ECO:0000313" key="16">
    <source>
        <dbReference type="Proteomes" id="UP001237207"/>
    </source>
</evidence>
<feature type="binding site" evidence="12">
    <location>
        <begin position="266"/>
        <end position="268"/>
    </location>
    <ligand>
        <name>GTP</name>
        <dbReference type="ChEBI" id="CHEBI:37565"/>
    </ligand>
</feature>
<dbReference type="EC" id="4.1.99.22" evidence="1 12"/>
<evidence type="ECO:0000256" key="1">
    <source>
        <dbReference type="ARBA" id="ARBA00012167"/>
    </source>
</evidence>
<dbReference type="Gene3D" id="3.20.20.70">
    <property type="entry name" value="Aldolase class I"/>
    <property type="match status" value="1"/>
</dbReference>
<dbReference type="SFLD" id="SFLDG01067">
    <property type="entry name" value="SPASM/twitch_domain_containing"/>
    <property type="match status" value="1"/>
</dbReference>
<feature type="binding site" evidence="12">
    <location>
        <position position="30"/>
    </location>
    <ligand>
        <name>S-adenosyl-L-methionine</name>
        <dbReference type="ChEBI" id="CHEBI:59789"/>
    </ligand>
</feature>
<name>A0AAJ1WKB9_9BACI</name>
<evidence type="ECO:0000256" key="13">
    <source>
        <dbReference type="SAM" id="MobiDB-lite"/>
    </source>
</evidence>